<sequence>MNVQCVLWLSKFESVSNEQNEYRRMCVHRKPQHSDIINWQNKQLKDTNSVLYKTLFGRPLRWNRQEFCQAMATMSPDLRHRFNSWGYMKQHVYNEHINDINTLKQRITDSIHSVTTDALNGMWEELEYRLNVCKATNRGYIKLH</sequence>
<dbReference type="GO" id="GO:0003676">
    <property type="term" value="F:nucleic acid binding"/>
    <property type="evidence" value="ECO:0007669"/>
    <property type="project" value="InterPro"/>
</dbReference>
<proteinExistence type="predicted"/>
<dbReference type="InterPro" id="IPR036397">
    <property type="entry name" value="RNaseH_sf"/>
</dbReference>
<gene>
    <name evidence="1" type="primary">AVEN_24799_1</name>
    <name evidence="1" type="ORF">NPIL_503561</name>
</gene>
<accession>A0A8X6PI17</accession>
<reference evidence="1" key="1">
    <citation type="submission" date="2020-08" db="EMBL/GenBank/DDBJ databases">
        <title>Multicomponent nature underlies the extraordinary mechanical properties of spider dragline silk.</title>
        <authorList>
            <person name="Kono N."/>
            <person name="Nakamura H."/>
            <person name="Mori M."/>
            <person name="Yoshida Y."/>
            <person name="Ohtoshi R."/>
            <person name="Malay A.D."/>
            <person name="Moran D.A.P."/>
            <person name="Tomita M."/>
            <person name="Numata K."/>
            <person name="Arakawa K."/>
        </authorList>
    </citation>
    <scope>NUCLEOTIDE SEQUENCE</scope>
</reference>
<keyword evidence="2" id="KW-1185">Reference proteome</keyword>
<dbReference type="OrthoDB" id="6435261at2759"/>
<dbReference type="Gene3D" id="3.30.420.10">
    <property type="entry name" value="Ribonuclease H-like superfamily/Ribonuclease H"/>
    <property type="match status" value="1"/>
</dbReference>
<organism evidence="1 2">
    <name type="scientific">Nephila pilipes</name>
    <name type="common">Giant wood spider</name>
    <name type="synonym">Nephila maculata</name>
    <dbReference type="NCBI Taxonomy" id="299642"/>
    <lineage>
        <taxon>Eukaryota</taxon>
        <taxon>Metazoa</taxon>
        <taxon>Ecdysozoa</taxon>
        <taxon>Arthropoda</taxon>
        <taxon>Chelicerata</taxon>
        <taxon>Arachnida</taxon>
        <taxon>Araneae</taxon>
        <taxon>Araneomorphae</taxon>
        <taxon>Entelegynae</taxon>
        <taxon>Araneoidea</taxon>
        <taxon>Nephilidae</taxon>
        <taxon>Nephila</taxon>
    </lineage>
</organism>
<dbReference type="EMBL" id="BMAW01069342">
    <property type="protein sequence ID" value="GFT68502.1"/>
    <property type="molecule type" value="Genomic_DNA"/>
</dbReference>
<dbReference type="Proteomes" id="UP000887013">
    <property type="component" value="Unassembled WGS sequence"/>
</dbReference>
<evidence type="ECO:0000313" key="2">
    <source>
        <dbReference type="Proteomes" id="UP000887013"/>
    </source>
</evidence>
<comment type="caution">
    <text evidence="1">The sequence shown here is derived from an EMBL/GenBank/DDBJ whole genome shotgun (WGS) entry which is preliminary data.</text>
</comment>
<protein>
    <submittedName>
        <fullName evidence="1">Uncharacterized protein</fullName>
    </submittedName>
</protein>
<dbReference type="AlphaFoldDB" id="A0A8X6PI17"/>
<name>A0A8X6PI17_NEPPI</name>
<evidence type="ECO:0000313" key="1">
    <source>
        <dbReference type="EMBL" id="GFT68502.1"/>
    </source>
</evidence>